<feature type="transmembrane region" description="Helical" evidence="14">
    <location>
        <begin position="377"/>
        <end position="398"/>
    </location>
</feature>
<evidence type="ECO:0000256" key="6">
    <source>
        <dbReference type="ARBA" id="ARBA00022741"/>
    </source>
</evidence>
<dbReference type="GO" id="GO:0140581">
    <property type="term" value="F:P-type monovalent copper transporter activity"/>
    <property type="evidence" value="ECO:0007669"/>
    <property type="project" value="UniProtKB-EC"/>
</dbReference>
<keyword evidence="8 14" id="KW-0067">ATP-binding</keyword>
<dbReference type="InterPro" id="IPR001757">
    <property type="entry name" value="P_typ_ATPase"/>
</dbReference>
<dbReference type="Gene3D" id="3.40.1110.10">
    <property type="entry name" value="Calcium-transporting ATPase, cytoplasmic domain N"/>
    <property type="match status" value="1"/>
</dbReference>
<evidence type="ECO:0000256" key="8">
    <source>
        <dbReference type="ARBA" id="ARBA00022840"/>
    </source>
</evidence>
<evidence type="ECO:0000256" key="12">
    <source>
        <dbReference type="ARBA" id="ARBA00023065"/>
    </source>
</evidence>
<sequence>MTHYSQSEIVFELAFRYSITVLSVACPCALGLATPTAVMVATGVGAASGILIKGGEPLELARKVRTIVFDKTGTITKGKPSVIDKQIFIEDDDHLTLDRMLAIAATAESGSEHPLALAIQNECKQKFRTEQKGQCLDFKATWGYGLFARVTGIDCLIPESDTQRSYTVLIGNREWMVRHNLNVSDRIDRAMSIHEQDGHTAVLVGIDNKLVGMFAIADEIKPTAPLTIFALQSLGLHTILLTGDNIKTARAIAAKVGIKSVYAEVLPTQKERFISKLKEKMDPNEKVAMVGDGINDSPALARADVGIAVGSGTDVAVEAASIVLIRDELFDVVTAISLSKKTIRRIWINFIFAIGYNAIAIPIAAGVLVPANIHLKPWMASAAMALSSISVVLSSLLLRYFRKPQIRTYENSSFRQWCTTMSANIEVQRGIENVVGNSQRTSPTSSRSGASSKLSQLLVDAVSTFVKQSFGGKVKSKLTTTTTTMDDTIGLIVIKK</sequence>
<dbReference type="SFLD" id="SFLDG00002">
    <property type="entry name" value="C1.7:_P-type_atpase_like"/>
    <property type="match status" value="1"/>
</dbReference>
<dbReference type="NCBIfam" id="TIGR01494">
    <property type="entry name" value="ATPase_P-type"/>
    <property type="match status" value="1"/>
</dbReference>
<dbReference type="NCBIfam" id="TIGR01525">
    <property type="entry name" value="ATPase-IB_hvy"/>
    <property type="match status" value="1"/>
</dbReference>
<evidence type="ECO:0000256" key="2">
    <source>
        <dbReference type="ARBA" id="ARBA00012517"/>
    </source>
</evidence>
<organism evidence="15 17">
    <name type="scientific">Rotaria magnacalcarata</name>
    <dbReference type="NCBI Taxonomy" id="392030"/>
    <lineage>
        <taxon>Eukaryota</taxon>
        <taxon>Metazoa</taxon>
        <taxon>Spiralia</taxon>
        <taxon>Gnathifera</taxon>
        <taxon>Rotifera</taxon>
        <taxon>Eurotatoria</taxon>
        <taxon>Bdelloidea</taxon>
        <taxon>Philodinida</taxon>
        <taxon>Philodinidae</taxon>
        <taxon>Rotaria</taxon>
    </lineage>
</organism>
<dbReference type="GO" id="GO:0016887">
    <property type="term" value="F:ATP hydrolysis activity"/>
    <property type="evidence" value="ECO:0007669"/>
    <property type="project" value="InterPro"/>
</dbReference>
<keyword evidence="9" id="KW-1278">Translocase</keyword>
<dbReference type="GO" id="GO:0012505">
    <property type="term" value="C:endomembrane system"/>
    <property type="evidence" value="ECO:0007669"/>
    <property type="project" value="UniProtKB-SubCell"/>
</dbReference>
<dbReference type="Gene3D" id="1.20.1110.10">
    <property type="entry name" value="Calcium-transporting ATPase, transmembrane domain"/>
    <property type="match status" value="1"/>
</dbReference>
<dbReference type="EC" id="7.2.2.8" evidence="2"/>
<dbReference type="SFLD" id="SFLDF00027">
    <property type="entry name" value="p-type_atpase"/>
    <property type="match status" value="1"/>
</dbReference>
<evidence type="ECO:0000256" key="3">
    <source>
        <dbReference type="ARBA" id="ARBA00022448"/>
    </source>
</evidence>
<keyword evidence="7" id="KW-0187">Copper transport</keyword>
<evidence type="ECO:0000313" key="17">
    <source>
        <dbReference type="Proteomes" id="UP000663856"/>
    </source>
</evidence>
<keyword evidence="18" id="KW-1185">Reference proteome</keyword>
<dbReference type="SUPFAM" id="SSF56784">
    <property type="entry name" value="HAD-like"/>
    <property type="match status" value="1"/>
</dbReference>
<evidence type="ECO:0000256" key="9">
    <source>
        <dbReference type="ARBA" id="ARBA00022967"/>
    </source>
</evidence>
<evidence type="ECO:0000313" key="16">
    <source>
        <dbReference type="EMBL" id="CAF4412643.1"/>
    </source>
</evidence>
<dbReference type="FunFam" id="3.40.50.1000:FF:000144">
    <property type="entry name" value="copper-transporting ATPase 1 isoform X2"/>
    <property type="match status" value="1"/>
</dbReference>
<keyword evidence="13 14" id="KW-0472">Membrane</keyword>
<dbReference type="InterPro" id="IPR023299">
    <property type="entry name" value="ATPase_P-typ_cyto_dom_N"/>
</dbReference>
<name>A0A816V8K1_9BILA</name>
<keyword evidence="11" id="KW-0186">Copper</keyword>
<dbReference type="GO" id="GO:0046872">
    <property type="term" value="F:metal ion binding"/>
    <property type="evidence" value="ECO:0007669"/>
    <property type="project" value="UniProtKB-KW"/>
</dbReference>
<evidence type="ECO:0000256" key="5">
    <source>
        <dbReference type="ARBA" id="ARBA00022723"/>
    </source>
</evidence>
<dbReference type="Proteomes" id="UP000663866">
    <property type="component" value="Unassembled WGS sequence"/>
</dbReference>
<comment type="similarity">
    <text evidence="14">Belongs to the cation transport ATPase (P-type) (TC 3.A.3) family. Type IB subfamily.</text>
</comment>
<keyword evidence="6 14" id="KW-0547">Nucleotide-binding</keyword>
<evidence type="ECO:0000313" key="15">
    <source>
        <dbReference type="EMBL" id="CAF2110699.1"/>
    </source>
</evidence>
<evidence type="ECO:0000256" key="4">
    <source>
        <dbReference type="ARBA" id="ARBA00022692"/>
    </source>
</evidence>
<dbReference type="EMBL" id="CAJNRF010009455">
    <property type="protein sequence ID" value="CAF2110699.1"/>
    <property type="molecule type" value="Genomic_DNA"/>
</dbReference>
<dbReference type="PANTHER" id="PTHR46594:SF4">
    <property type="entry name" value="P-TYPE CATION-TRANSPORTING ATPASE"/>
    <property type="match status" value="1"/>
</dbReference>
<dbReference type="InterPro" id="IPR036412">
    <property type="entry name" value="HAD-like_sf"/>
</dbReference>
<keyword evidence="12" id="KW-0406">Ion transport</keyword>
<accession>A0A816V8K1</accession>
<protein>
    <recommendedName>
        <fullName evidence="2">P-type Cu(+) transporter</fullName>
        <ecNumber evidence="2">7.2.2.8</ecNumber>
    </recommendedName>
</protein>
<dbReference type="PRINTS" id="PR00119">
    <property type="entry name" value="CATATPASE"/>
</dbReference>
<dbReference type="PANTHER" id="PTHR46594">
    <property type="entry name" value="P-TYPE CATION-TRANSPORTING ATPASE"/>
    <property type="match status" value="1"/>
</dbReference>
<dbReference type="InterPro" id="IPR044492">
    <property type="entry name" value="P_typ_ATPase_HD_dom"/>
</dbReference>
<comment type="subcellular location">
    <subcellularLocation>
        <location evidence="1">Endomembrane system</location>
        <topology evidence="1">Multi-pass membrane protein</topology>
    </subcellularLocation>
    <subcellularLocation>
        <location evidence="14">Membrane</location>
    </subcellularLocation>
</comment>
<comment type="caution">
    <text evidence="14">Lacks conserved residue(s) required for the propagation of feature annotation.</text>
</comment>
<keyword evidence="4 14" id="KW-0812">Transmembrane</keyword>
<dbReference type="InterPro" id="IPR027256">
    <property type="entry name" value="P-typ_ATPase_IB"/>
</dbReference>
<dbReference type="Gene3D" id="3.40.50.1000">
    <property type="entry name" value="HAD superfamily/HAD-like"/>
    <property type="match status" value="1"/>
</dbReference>
<feature type="transmembrane region" description="Helical" evidence="14">
    <location>
        <begin position="346"/>
        <end position="371"/>
    </location>
</feature>
<evidence type="ECO:0000256" key="10">
    <source>
        <dbReference type="ARBA" id="ARBA00022989"/>
    </source>
</evidence>
<dbReference type="InterPro" id="IPR018303">
    <property type="entry name" value="ATPase_P-typ_P_site"/>
</dbReference>
<dbReference type="EMBL" id="CAJOBG010041776">
    <property type="protein sequence ID" value="CAF4412643.1"/>
    <property type="molecule type" value="Genomic_DNA"/>
</dbReference>
<keyword evidence="5 14" id="KW-0479">Metal-binding</keyword>
<gene>
    <name evidence="16" type="ORF">OVN521_LOCUS35570</name>
    <name evidence="15" type="ORF">WKI299_LOCUS22220</name>
</gene>
<dbReference type="AlphaFoldDB" id="A0A816V8K1"/>
<evidence type="ECO:0000256" key="14">
    <source>
        <dbReference type="RuleBase" id="RU362081"/>
    </source>
</evidence>
<evidence type="ECO:0000256" key="1">
    <source>
        <dbReference type="ARBA" id="ARBA00004127"/>
    </source>
</evidence>
<dbReference type="InterPro" id="IPR023214">
    <property type="entry name" value="HAD_sf"/>
</dbReference>
<dbReference type="Proteomes" id="UP000663856">
    <property type="component" value="Unassembled WGS sequence"/>
</dbReference>
<proteinExistence type="inferred from homology"/>
<keyword evidence="10 14" id="KW-1133">Transmembrane helix</keyword>
<evidence type="ECO:0000313" key="18">
    <source>
        <dbReference type="Proteomes" id="UP000663866"/>
    </source>
</evidence>
<dbReference type="GO" id="GO:0016020">
    <property type="term" value="C:membrane"/>
    <property type="evidence" value="ECO:0007669"/>
    <property type="project" value="UniProtKB-SubCell"/>
</dbReference>
<dbReference type="Pfam" id="PF00702">
    <property type="entry name" value="Hydrolase"/>
    <property type="match status" value="1"/>
</dbReference>
<reference evidence="15" key="1">
    <citation type="submission" date="2021-02" db="EMBL/GenBank/DDBJ databases">
        <authorList>
            <person name="Nowell W R."/>
        </authorList>
    </citation>
    <scope>NUCLEOTIDE SEQUENCE</scope>
</reference>
<comment type="caution">
    <text evidence="15">The sequence shown here is derived from an EMBL/GenBank/DDBJ whole genome shotgun (WGS) entry which is preliminary data.</text>
</comment>
<dbReference type="SFLD" id="SFLDS00003">
    <property type="entry name" value="Haloacid_Dehalogenase"/>
    <property type="match status" value="1"/>
</dbReference>
<keyword evidence="3" id="KW-0813">Transport</keyword>
<dbReference type="GO" id="GO:0005524">
    <property type="term" value="F:ATP binding"/>
    <property type="evidence" value="ECO:0007669"/>
    <property type="project" value="UniProtKB-UniRule"/>
</dbReference>
<evidence type="ECO:0000256" key="7">
    <source>
        <dbReference type="ARBA" id="ARBA00022796"/>
    </source>
</evidence>
<evidence type="ECO:0000256" key="13">
    <source>
        <dbReference type="ARBA" id="ARBA00023136"/>
    </source>
</evidence>
<evidence type="ECO:0000256" key="11">
    <source>
        <dbReference type="ARBA" id="ARBA00023008"/>
    </source>
</evidence>
<dbReference type="PROSITE" id="PS00154">
    <property type="entry name" value="ATPASE_E1_E2"/>
    <property type="match status" value="1"/>
</dbReference>